<feature type="region of interest" description="Disordered" evidence="1">
    <location>
        <begin position="51"/>
        <end position="72"/>
    </location>
</feature>
<feature type="region of interest" description="Disordered" evidence="1">
    <location>
        <begin position="92"/>
        <end position="124"/>
    </location>
</feature>
<sequence length="124" mass="13872">MSEDVITTSQSPTSDDCSSCDCGLHLRSASLERLCLTSNLDNDVVLIGAWSRQSSDNGDRKDQSNQNRLCTTEHAVNKEDRFSEISCMNTATSSANNENSSHYLDRNKRKSSINSKSWKYIDEN</sequence>
<protein>
    <submittedName>
        <fullName evidence="2">Putative alstrom syndrome protein</fullName>
    </submittedName>
</protein>
<organism evidence="2 3">
    <name type="scientific">Schistosoma japonicum</name>
    <name type="common">Blood fluke</name>
    <dbReference type="NCBI Taxonomy" id="6182"/>
    <lineage>
        <taxon>Eukaryota</taxon>
        <taxon>Metazoa</taxon>
        <taxon>Spiralia</taxon>
        <taxon>Lophotrochozoa</taxon>
        <taxon>Platyhelminthes</taxon>
        <taxon>Trematoda</taxon>
        <taxon>Digenea</taxon>
        <taxon>Strigeidida</taxon>
        <taxon>Schistosomatoidea</taxon>
        <taxon>Schistosomatidae</taxon>
        <taxon>Schistosoma</taxon>
    </lineage>
</organism>
<dbReference type="STRING" id="6182.A0A4Z2CSZ6"/>
<accession>A0A4Z2CSZ6</accession>
<name>A0A4Z2CSZ6_SCHJA</name>
<dbReference type="AlphaFoldDB" id="A0A4Z2CSZ6"/>
<reference evidence="2 3" key="1">
    <citation type="submission" date="2019-03" db="EMBL/GenBank/DDBJ databases">
        <title>An improved genome assembly of the fluke Schistosoma japonicum.</title>
        <authorList>
            <person name="Hu W."/>
            <person name="Luo F."/>
            <person name="Yin M."/>
            <person name="Mo X."/>
            <person name="Sun C."/>
            <person name="Wu Q."/>
            <person name="Zhu B."/>
            <person name="Xiang M."/>
            <person name="Wang J."/>
            <person name="Wang Y."/>
            <person name="Zhang T."/>
            <person name="Xu B."/>
            <person name="Zheng H."/>
            <person name="Feng Z."/>
        </authorList>
    </citation>
    <scope>NUCLEOTIDE SEQUENCE [LARGE SCALE GENOMIC DNA]</scope>
    <source>
        <strain evidence="2">HuSjv2</strain>
        <tissue evidence="2">Worms</tissue>
    </source>
</reference>
<dbReference type="OrthoDB" id="6261915at2759"/>
<proteinExistence type="predicted"/>
<evidence type="ECO:0000256" key="1">
    <source>
        <dbReference type="SAM" id="MobiDB-lite"/>
    </source>
</evidence>
<dbReference type="Proteomes" id="UP000311919">
    <property type="component" value="Unassembled WGS sequence"/>
</dbReference>
<comment type="caution">
    <text evidence="2">The sequence shown here is derived from an EMBL/GenBank/DDBJ whole genome shotgun (WGS) entry which is preliminary data.</text>
</comment>
<evidence type="ECO:0000313" key="2">
    <source>
        <dbReference type="EMBL" id="TNN07322.1"/>
    </source>
</evidence>
<feature type="compositionally biased region" description="Low complexity" evidence="1">
    <location>
        <begin position="92"/>
        <end position="101"/>
    </location>
</feature>
<dbReference type="EMBL" id="SKCS01000433">
    <property type="protein sequence ID" value="TNN07322.1"/>
    <property type="molecule type" value="Genomic_DNA"/>
</dbReference>
<keyword evidence="3" id="KW-1185">Reference proteome</keyword>
<gene>
    <name evidence="2" type="ORF">EWB00_007807</name>
</gene>
<evidence type="ECO:0000313" key="3">
    <source>
        <dbReference type="Proteomes" id="UP000311919"/>
    </source>
</evidence>